<evidence type="ECO:0000256" key="8">
    <source>
        <dbReference type="ARBA" id="ARBA00022989"/>
    </source>
</evidence>
<evidence type="ECO:0000256" key="2">
    <source>
        <dbReference type="ARBA" id="ARBA00004651"/>
    </source>
</evidence>
<evidence type="ECO:0000256" key="10">
    <source>
        <dbReference type="ARBA" id="ARBA00023065"/>
    </source>
</evidence>
<evidence type="ECO:0000256" key="9">
    <source>
        <dbReference type="ARBA" id="ARBA00023004"/>
    </source>
</evidence>
<feature type="transmembrane region" description="Helical" evidence="16">
    <location>
        <begin position="382"/>
        <end position="399"/>
    </location>
</feature>
<keyword evidence="15" id="KW-0479">Metal-binding</keyword>
<evidence type="ECO:0000256" key="1">
    <source>
        <dbReference type="ARBA" id="ARBA00003926"/>
    </source>
</evidence>
<dbReference type="EMBL" id="JGZD01000009">
    <property type="protein sequence ID" value="KFI72671.1"/>
    <property type="molecule type" value="Genomic_DNA"/>
</dbReference>
<feature type="transmembrane region" description="Helical" evidence="16">
    <location>
        <begin position="442"/>
        <end position="462"/>
    </location>
</feature>
<dbReference type="GO" id="GO:0005886">
    <property type="term" value="C:plasma membrane"/>
    <property type="evidence" value="ECO:0007669"/>
    <property type="project" value="UniProtKB-SubCell"/>
</dbReference>
<dbReference type="Gene3D" id="3.40.50.300">
    <property type="entry name" value="P-loop containing nucleotide triphosphate hydrolases"/>
    <property type="match status" value="1"/>
</dbReference>
<evidence type="ECO:0000256" key="3">
    <source>
        <dbReference type="ARBA" id="ARBA00022448"/>
    </source>
</evidence>
<feature type="transmembrane region" description="Helical" evidence="16">
    <location>
        <begin position="332"/>
        <end position="356"/>
    </location>
</feature>
<keyword evidence="12 16" id="KW-0472">Membrane</keyword>
<evidence type="ECO:0000256" key="16">
    <source>
        <dbReference type="RuleBase" id="RU362098"/>
    </source>
</evidence>
<evidence type="ECO:0000256" key="17">
    <source>
        <dbReference type="SAM" id="MobiDB-lite"/>
    </source>
</evidence>
<protein>
    <recommendedName>
        <fullName evidence="13 16">Ferrous iron transport protein B</fullName>
    </recommendedName>
</protein>
<name>A0A087BNS1_9BIFI</name>
<keyword evidence="20" id="KW-1185">Reference proteome</keyword>
<gene>
    <name evidence="19" type="ORF">BMIN_0570</name>
</gene>
<feature type="binding site" evidence="15">
    <location>
        <position position="59"/>
    </location>
    <ligand>
        <name>Mg(2+)</name>
        <dbReference type="ChEBI" id="CHEBI:18420"/>
        <label>2</label>
    </ligand>
</feature>
<evidence type="ECO:0000256" key="13">
    <source>
        <dbReference type="NCBIfam" id="TIGR00437"/>
    </source>
</evidence>
<accession>A0A087BNS1</accession>
<evidence type="ECO:0000259" key="18">
    <source>
        <dbReference type="PROSITE" id="PS51711"/>
    </source>
</evidence>
<dbReference type="AlphaFoldDB" id="A0A087BNS1"/>
<feature type="binding site" evidence="14">
    <location>
        <begin position="48"/>
        <end position="55"/>
    </location>
    <ligand>
        <name>GTP</name>
        <dbReference type="ChEBI" id="CHEBI:37565"/>
        <label>1</label>
    </ligand>
</feature>
<keyword evidence="4" id="KW-1003">Cell membrane</keyword>
<sequence length="678" mass="72243">MSRECPYCESRPSAVEPPSQSAGSPSARRDDAPARNGHAAERRIVLVGNPNVGKSSLFNAMLGMHARVMNAPGTTVLLEYGTLARHDGHWNVIDTPGTYSLLPMSPDEKVTSKAVLGLDGAPRPDLMVAVLDATSMSRSLYLLSMVREIGVPLVVALTMNDLARRRSCGIDPSALSKALGGVDVVEVDGRTGAGLPELEDAIERGLARSSVTQADGHVPSEEGLSSWVRSNADRRFDWVAGILSRTSSTRPPRVTASDRIDALLLSPWFGIPAFLVVMYIVFEATTTVAGPIQDWIDVTLRAWLTAGVEGLFSLGGPQALSGWPHSLIVDGVLDGVISVATFIPPMGIMFLLLSILEDSGYLARAAFVMDRAMRALGLDGKAFLPIVVGFGCNLPALAATRSLEDSRQRILVGMLIPFTSCSARLSVYMVLAYAFFQRNAGLVIFLMYVASILLILLVGVALRHTVFHGLRPEPFAMSLPSYQMPKAVTTLRSVGTRLWGFIRGASGIIVTVIVLMWLLQGIPATAGAGSFGDVEDVHDSLYGTVADAVAPVFAPAGFDDWHASAALITGFVAKEVVVGSMSQSYNIDEDDSSSQTDQSGGTLGESIRRSFDASSDGHGRATAIAFLLFVLAYTPCLATVAELRRQFGTRVMGATVVLGLVVAYALAMAAFQLLRLVL</sequence>
<evidence type="ECO:0000256" key="11">
    <source>
        <dbReference type="ARBA" id="ARBA00023134"/>
    </source>
</evidence>
<comment type="similarity">
    <text evidence="16">Belongs to the TRAFAC class TrmE-Era-EngA-EngB-Septin-like GTPase superfamily. FeoB GTPase (TC 9.A.8) family.</text>
</comment>
<dbReference type="Pfam" id="PF02421">
    <property type="entry name" value="FeoB_N"/>
    <property type="match status" value="1"/>
</dbReference>
<organism evidence="19 20">
    <name type="scientific">Bifidobacterium minimum</name>
    <dbReference type="NCBI Taxonomy" id="1693"/>
    <lineage>
        <taxon>Bacteria</taxon>
        <taxon>Bacillati</taxon>
        <taxon>Actinomycetota</taxon>
        <taxon>Actinomycetes</taxon>
        <taxon>Bifidobacteriales</taxon>
        <taxon>Bifidobacteriaceae</taxon>
        <taxon>Bifidobacterium</taxon>
    </lineage>
</organism>
<dbReference type="InterPro" id="IPR011642">
    <property type="entry name" value="Gate_dom"/>
</dbReference>
<evidence type="ECO:0000256" key="7">
    <source>
        <dbReference type="ARBA" id="ARBA00022741"/>
    </source>
</evidence>
<dbReference type="InterPro" id="IPR050860">
    <property type="entry name" value="FeoB_GTPase"/>
</dbReference>
<feature type="region of interest" description="Disordered" evidence="17">
    <location>
        <begin position="1"/>
        <end position="38"/>
    </location>
</feature>
<dbReference type="PROSITE" id="PS51711">
    <property type="entry name" value="G_FEOB"/>
    <property type="match status" value="1"/>
</dbReference>
<dbReference type="GO" id="GO:0015093">
    <property type="term" value="F:ferrous iron transmembrane transporter activity"/>
    <property type="evidence" value="ECO:0007669"/>
    <property type="project" value="UniProtKB-UniRule"/>
</dbReference>
<dbReference type="RefSeq" id="WP_022860695.1">
    <property type="nucleotide sequence ID" value="NZ_JGZD01000009.1"/>
</dbReference>
<dbReference type="NCBIfam" id="TIGR00437">
    <property type="entry name" value="feoB"/>
    <property type="match status" value="1"/>
</dbReference>
<reference evidence="19 20" key="1">
    <citation type="submission" date="2014-03" db="EMBL/GenBank/DDBJ databases">
        <title>Genomics of Bifidobacteria.</title>
        <authorList>
            <person name="Ventura M."/>
            <person name="Milani C."/>
            <person name="Lugli G.A."/>
        </authorList>
    </citation>
    <scope>NUCLEOTIDE SEQUENCE [LARGE SCALE GENOMIC DNA]</scope>
    <source>
        <strain evidence="19 20">LMG 11592</strain>
    </source>
</reference>
<evidence type="ECO:0000313" key="19">
    <source>
        <dbReference type="EMBL" id="KFI72671.1"/>
    </source>
</evidence>
<feature type="transmembrane region" description="Helical" evidence="16">
    <location>
        <begin position="262"/>
        <end position="282"/>
    </location>
</feature>
<evidence type="ECO:0000256" key="15">
    <source>
        <dbReference type="PIRSR" id="PIRSR603373-2"/>
    </source>
</evidence>
<keyword evidence="6 16" id="KW-0812">Transmembrane</keyword>
<feature type="transmembrane region" description="Helical" evidence="16">
    <location>
        <begin position="653"/>
        <end position="674"/>
    </location>
</feature>
<comment type="subcellular location">
    <subcellularLocation>
        <location evidence="16">Cell inner membrane</location>
        <topology evidence="16">Multi-pass membrane protein</topology>
    </subcellularLocation>
    <subcellularLocation>
        <location evidence="2">Cell membrane</location>
        <topology evidence="2">Multi-pass membrane protein</topology>
    </subcellularLocation>
</comment>
<feature type="compositionally biased region" description="Basic and acidic residues" evidence="17">
    <location>
        <begin position="27"/>
        <end position="38"/>
    </location>
</feature>
<feature type="transmembrane region" description="Helical" evidence="16">
    <location>
        <begin position="621"/>
        <end position="641"/>
    </location>
</feature>
<evidence type="ECO:0000256" key="12">
    <source>
        <dbReference type="ARBA" id="ARBA00023136"/>
    </source>
</evidence>
<dbReference type="eggNOG" id="COG0370">
    <property type="taxonomic scope" value="Bacteria"/>
</dbReference>
<evidence type="ECO:0000256" key="5">
    <source>
        <dbReference type="ARBA" id="ARBA00022496"/>
    </source>
</evidence>
<keyword evidence="9 16" id="KW-0408">Iron</keyword>
<proteinExistence type="inferred from homology"/>
<keyword evidence="10" id="KW-0406">Ion transport</keyword>
<dbReference type="Pfam" id="PF07664">
    <property type="entry name" value="FeoB_C"/>
    <property type="match status" value="1"/>
</dbReference>
<dbReference type="Proteomes" id="UP000029014">
    <property type="component" value="Unassembled WGS sequence"/>
</dbReference>
<dbReference type="InterPro" id="IPR011640">
    <property type="entry name" value="Fe2_transport_prot_B_C"/>
</dbReference>
<dbReference type="InterPro" id="IPR027417">
    <property type="entry name" value="P-loop_NTPase"/>
</dbReference>
<keyword evidence="5 16" id="KW-0410">Iron transport</keyword>
<keyword evidence="8 16" id="KW-1133">Transmembrane helix</keyword>
<dbReference type="GO" id="GO:0005525">
    <property type="term" value="F:GTP binding"/>
    <property type="evidence" value="ECO:0007669"/>
    <property type="project" value="UniProtKB-KW"/>
</dbReference>
<dbReference type="GO" id="GO:0046872">
    <property type="term" value="F:metal ion binding"/>
    <property type="evidence" value="ECO:0007669"/>
    <property type="project" value="UniProtKB-KW"/>
</dbReference>
<evidence type="ECO:0000256" key="4">
    <source>
        <dbReference type="ARBA" id="ARBA00022475"/>
    </source>
</evidence>
<feature type="binding site" evidence="15">
    <location>
        <position position="60"/>
    </location>
    <ligand>
        <name>Mg(2+)</name>
        <dbReference type="ChEBI" id="CHEBI:18420"/>
        <label>2</label>
    </ligand>
</feature>
<feature type="domain" description="FeoB-type G" evidence="18">
    <location>
        <begin position="41"/>
        <end position="208"/>
    </location>
</feature>
<keyword evidence="7 14" id="KW-0547">Nucleotide-binding</keyword>
<keyword evidence="11 14" id="KW-0342">GTP-binding</keyword>
<keyword evidence="3 16" id="KW-0813">Transport</keyword>
<dbReference type="InterPro" id="IPR003373">
    <property type="entry name" value="Fe2_transport_prot-B"/>
</dbReference>
<dbReference type="SUPFAM" id="SSF52540">
    <property type="entry name" value="P-loop containing nucleoside triphosphate hydrolases"/>
    <property type="match status" value="1"/>
</dbReference>
<dbReference type="PANTHER" id="PTHR43185:SF1">
    <property type="entry name" value="FE(2+) TRANSPORTER FEOB"/>
    <property type="match status" value="1"/>
</dbReference>
<evidence type="ECO:0000256" key="14">
    <source>
        <dbReference type="PIRSR" id="PIRSR603373-1"/>
    </source>
</evidence>
<dbReference type="Pfam" id="PF07670">
    <property type="entry name" value="Gate"/>
    <property type="match status" value="2"/>
</dbReference>
<feature type="transmembrane region" description="Helical" evidence="16">
    <location>
        <begin position="501"/>
        <end position="519"/>
    </location>
</feature>
<feature type="transmembrane region" description="Helical" evidence="16">
    <location>
        <begin position="411"/>
        <end position="436"/>
    </location>
</feature>
<dbReference type="InterPro" id="IPR030389">
    <property type="entry name" value="G_FEOB_dom"/>
</dbReference>
<feature type="binding site" evidence="14">
    <location>
        <begin position="94"/>
        <end position="97"/>
    </location>
    <ligand>
        <name>GTP</name>
        <dbReference type="ChEBI" id="CHEBI:37565"/>
        <label>1</label>
    </ligand>
</feature>
<comment type="caution">
    <text evidence="19">The sequence shown here is derived from an EMBL/GenBank/DDBJ whole genome shotgun (WGS) entry which is preliminary data.</text>
</comment>
<feature type="binding site" evidence="15">
    <location>
        <position position="63"/>
    </location>
    <ligand>
        <name>Mg(2+)</name>
        <dbReference type="ChEBI" id="CHEBI:18420"/>
        <label>2</label>
    </ligand>
</feature>
<dbReference type="PANTHER" id="PTHR43185">
    <property type="entry name" value="FERROUS IRON TRANSPORT PROTEIN B"/>
    <property type="match status" value="1"/>
</dbReference>
<evidence type="ECO:0000256" key="6">
    <source>
        <dbReference type="ARBA" id="ARBA00022692"/>
    </source>
</evidence>
<keyword evidence="15" id="KW-0460">Magnesium</keyword>
<dbReference type="STRING" id="1693.BMIN_0570"/>
<evidence type="ECO:0000313" key="20">
    <source>
        <dbReference type="Proteomes" id="UP000029014"/>
    </source>
</evidence>
<comment type="function">
    <text evidence="1 16">Probable transporter of a GTP-driven Fe(2+) uptake system.</text>
</comment>